<organism evidence="2 3">
    <name type="scientific">Penicillium fimorum</name>
    <dbReference type="NCBI Taxonomy" id="1882269"/>
    <lineage>
        <taxon>Eukaryota</taxon>
        <taxon>Fungi</taxon>
        <taxon>Dikarya</taxon>
        <taxon>Ascomycota</taxon>
        <taxon>Pezizomycotina</taxon>
        <taxon>Eurotiomycetes</taxon>
        <taxon>Eurotiomycetidae</taxon>
        <taxon>Eurotiales</taxon>
        <taxon>Aspergillaceae</taxon>
        <taxon>Penicillium</taxon>
    </lineage>
</organism>
<gene>
    <name evidence="2" type="ORF">N7463_009354</name>
</gene>
<dbReference type="AlphaFoldDB" id="A0A9W9XQL4"/>
<evidence type="ECO:0000256" key="1">
    <source>
        <dbReference type="SAM" id="MobiDB-lite"/>
    </source>
</evidence>
<dbReference type="Proteomes" id="UP001149954">
    <property type="component" value="Unassembled WGS sequence"/>
</dbReference>
<evidence type="ECO:0000313" key="3">
    <source>
        <dbReference type="Proteomes" id="UP001149954"/>
    </source>
</evidence>
<name>A0A9W9XQL4_9EURO</name>
<sequence length="63" mass="7615">MALSHKEEARPRRMAQSHRRETTQQTEWLNPGRRETTPRKRANSVDELGRNKTRVHRKRPPMR</sequence>
<feature type="compositionally biased region" description="Basic residues" evidence="1">
    <location>
        <begin position="51"/>
        <end position="63"/>
    </location>
</feature>
<reference evidence="2" key="2">
    <citation type="journal article" date="2023" name="IMA Fungus">
        <title>Comparative genomic study of the Penicillium genus elucidates a diverse pangenome and 15 lateral gene transfer events.</title>
        <authorList>
            <person name="Petersen C."/>
            <person name="Sorensen T."/>
            <person name="Nielsen M.R."/>
            <person name="Sondergaard T.E."/>
            <person name="Sorensen J.L."/>
            <person name="Fitzpatrick D.A."/>
            <person name="Frisvad J.C."/>
            <person name="Nielsen K.L."/>
        </authorList>
    </citation>
    <scope>NUCLEOTIDE SEQUENCE</scope>
    <source>
        <strain evidence="2">IBT 29495</strain>
    </source>
</reference>
<dbReference type="EMBL" id="JAPWDS010000005">
    <property type="protein sequence ID" value="KAJ5497367.1"/>
    <property type="molecule type" value="Genomic_DNA"/>
</dbReference>
<keyword evidence="3" id="KW-1185">Reference proteome</keyword>
<feature type="region of interest" description="Disordered" evidence="1">
    <location>
        <begin position="1"/>
        <end position="63"/>
    </location>
</feature>
<protein>
    <submittedName>
        <fullName evidence="2">Uncharacterized protein</fullName>
    </submittedName>
</protein>
<dbReference type="OrthoDB" id="10514334at2759"/>
<feature type="compositionally biased region" description="Basic and acidic residues" evidence="1">
    <location>
        <begin position="32"/>
        <end position="50"/>
    </location>
</feature>
<proteinExistence type="predicted"/>
<comment type="caution">
    <text evidence="2">The sequence shown here is derived from an EMBL/GenBank/DDBJ whole genome shotgun (WGS) entry which is preliminary data.</text>
</comment>
<evidence type="ECO:0000313" key="2">
    <source>
        <dbReference type="EMBL" id="KAJ5497367.1"/>
    </source>
</evidence>
<feature type="compositionally biased region" description="Basic and acidic residues" evidence="1">
    <location>
        <begin position="1"/>
        <end position="11"/>
    </location>
</feature>
<accession>A0A9W9XQL4</accession>
<reference evidence="2" key="1">
    <citation type="submission" date="2022-12" db="EMBL/GenBank/DDBJ databases">
        <authorList>
            <person name="Petersen C."/>
        </authorList>
    </citation>
    <scope>NUCLEOTIDE SEQUENCE</scope>
    <source>
        <strain evidence="2">IBT 29495</strain>
    </source>
</reference>